<dbReference type="Pfam" id="PF14019">
    <property type="entry name" value="DUF4235"/>
    <property type="match status" value="1"/>
</dbReference>
<organism evidence="3 4">
    <name type="scientific">Luteolibacter pohnpeiensis</name>
    <dbReference type="NCBI Taxonomy" id="454153"/>
    <lineage>
        <taxon>Bacteria</taxon>
        <taxon>Pseudomonadati</taxon>
        <taxon>Verrucomicrobiota</taxon>
        <taxon>Verrucomicrobiia</taxon>
        <taxon>Verrucomicrobiales</taxon>
        <taxon>Verrucomicrobiaceae</taxon>
        <taxon>Luteolibacter</taxon>
    </lineage>
</organism>
<keyword evidence="1" id="KW-0472">Membrane</keyword>
<keyword evidence="4" id="KW-1185">Reference proteome</keyword>
<protein>
    <submittedName>
        <fullName evidence="3">DUF4235 domain-containing protein</fullName>
    </submittedName>
</protein>
<evidence type="ECO:0000313" key="4">
    <source>
        <dbReference type="Proteomes" id="UP000603141"/>
    </source>
</evidence>
<evidence type="ECO:0000256" key="1">
    <source>
        <dbReference type="SAM" id="Phobius"/>
    </source>
</evidence>
<dbReference type="InterPro" id="IPR025329">
    <property type="entry name" value="DUF4235"/>
</dbReference>
<dbReference type="RefSeq" id="WP_200267274.1">
    <property type="nucleotide sequence ID" value="NZ_JAENIJ010000003.1"/>
</dbReference>
<comment type="caution">
    <text evidence="3">The sequence shown here is derived from an EMBL/GenBank/DDBJ whole genome shotgun (WGS) entry which is preliminary data.</text>
</comment>
<gene>
    <name evidence="3" type="ORF">JIN85_02390</name>
</gene>
<reference evidence="3" key="1">
    <citation type="submission" date="2021-01" db="EMBL/GenBank/DDBJ databases">
        <title>Modified the classification status of verrucomicrobia.</title>
        <authorList>
            <person name="Feng X."/>
        </authorList>
    </citation>
    <scope>NUCLEOTIDE SEQUENCE</scope>
    <source>
        <strain evidence="3">KCTC 22041</strain>
    </source>
</reference>
<feature type="chain" id="PRO_5037634784" evidence="2">
    <location>
        <begin position="23"/>
        <end position="98"/>
    </location>
</feature>
<dbReference type="Proteomes" id="UP000603141">
    <property type="component" value="Unassembled WGS sequence"/>
</dbReference>
<sequence length="98" mass="10257">MKSSKISSLSLIGLGLILPAIAARAARSAAGAGYHAVTHMDPPKNPAHPDVAWKDAIVWTLVSGMIGGLTRLVVRRSMAGSPVPAEGYDLEKKADRLV</sequence>
<dbReference type="EMBL" id="JAENIJ010000003">
    <property type="protein sequence ID" value="MBK1881244.1"/>
    <property type="molecule type" value="Genomic_DNA"/>
</dbReference>
<feature type="transmembrane region" description="Helical" evidence="1">
    <location>
        <begin position="56"/>
        <end position="74"/>
    </location>
</feature>
<keyword evidence="1" id="KW-1133">Transmembrane helix</keyword>
<name>A0A934S8D1_9BACT</name>
<dbReference type="AlphaFoldDB" id="A0A934S8D1"/>
<accession>A0A934S8D1</accession>
<keyword evidence="2" id="KW-0732">Signal</keyword>
<proteinExistence type="predicted"/>
<keyword evidence="1" id="KW-0812">Transmembrane</keyword>
<evidence type="ECO:0000256" key="2">
    <source>
        <dbReference type="SAM" id="SignalP"/>
    </source>
</evidence>
<feature type="signal peptide" evidence="2">
    <location>
        <begin position="1"/>
        <end position="22"/>
    </location>
</feature>
<evidence type="ECO:0000313" key="3">
    <source>
        <dbReference type="EMBL" id="MBK1881244.1"/>
    </source>
</evidence>